<keyword evidence="4" id="KW-1185">Reference proteome</keyword>
<dbReference type="Proteomes" id="UP000215509">
    <property type="component" value="Unassembled WGS sequence"/>
</dbReference>
<dbReference type="GO" id="GO:0003700">
    <property type="term" value="F:DNA-binding transcription factor activity"/>
    <property type="evidence" value="ECO:0007669"/>
    <property type="project" value="TreeGrafter"/>
</dbReference>
<dbReference type="CDD" id="cd00093">
    <property type="entry name" value="HTH_XRE"/>
    <property type="match status" value="1"/>
</dbReference>
<sequence>MSKPIRQGDIRMNLGSRLKQLRQQQDISLRKLGEKAGVSYSIMNSIENGRFLPSPEVIVSLANVLHYDDVDELLKLAKKFSDVTNQTIKEGNEP</sequence>
<dbReference type="GO" id="GO:0005829">
    <property type="term" value="C:cytosol"/>
    <property type="evidence" value="ECO:0007669"/>
    <property type="project" value="TreeGrafter"/>
</dbReference>
<dbReference type="PROSITE" id="PS50943">
    <property type="entry name" value="HTH_CROC1"/>
    <property type="match status" value="1"/>
</dbReference>
<feature type="domain" description="HTH cro/C1-type" evidence="2">
    <location>
        <begin position="18"/>
        <end position="73"/>
    </location>
</feature>
<gene>
    <name evidence="3" type="ORF">CF651_21530</name>
</gene>
<evidence type="ECO:0000256" key="1">
    <source>
        <dbReference type="ARBA" id="ARBA00023125"/>
    </source>
</evidence>
<evidence type="ECO:0000313" key="3">
    <source>
        <dbReference type="EMBL" id="OXM84363.1"/>
    </source>
</evidence>
<dbReference type="InterPro" id="IPR010982">
    <property type="entry name" value="Lambda_DNA-bd_dom_sf"/>
</dbReference>
<comment type="caution">
    <text evidence="3">The sequence shown here is derived from an EMBL/GenBank/DDBJ whole genome shotgun (WGS) entry which is preliminary data.</text>
</comment>
<dbReference type="InterPro" id="IPR050807">
    <property type="entry name" value="TransReg_Diox_bact_type"/>
</dbReference>
<name>A0A229ULW1_9BACL</name>
<organism evidence="3 4">
    <name type="scientific">Paenibacillus rigui</name>
    <dbReference type="NCBI Taxonomy" id="554312"/>
    <lineage>
        <taxon>Bacteria</taxon>
        <taxon>Bacillati</taxon>
        <taxon>Bacillota</taxon>
        <taxon>Bacilli</taxon>
        <taxon>Bacillales</taxon>
        <taxon>Paenibacillaceae</taxon>
        <taxon>Paenibacillus</taxon>
    </lineage>
</organism>
<dbReference type="AlphaFoldDB" id="A0A229ULW1"/>
<dbReference type="PANTHER" id="PTHR46797:SF1">
    <property type="entry name" value="METHYLPHOSPHONATE SYNTHASE"/>
    <property type="match status" value="1"/>
</dbReference>
<protein>
    <recommendedName>
        <fullName evidence="2">HTH cro/C1-type domain-containing protein</fullName>
    </recommendedName>
</protein>
<keyword evidence="1" id="KW-0238">DNA-binding</keyword>
<dbReference type="Gene3D" id="1.10.260.40">
    <property type="entry name" value="lambda repressor-like DNA-binding domains"/>
    <property type="match status" value="1"/>
</dbReference>
<proteinExistence type="predicted"/>
<dbReference type="OrthoDB" id="2660794at2"/>
<dbReference type="EMBL" id="NMQW01000033">
    <property type="protein sequence ID" value="OXM84363.1"/>
    <property type="molecule type" value="Genomic_DNA"/>
</dbReference>
<dbReference type="SMART" id="SM00530">
    <property type="entry name" value="HTH_XRE"/>
    <property type="match status" value="1"/>
</dbReference>
<dbReference type="SUPFAM" id="SSF47413">
    <property type="entry name" value="lambda repressor-like DNA-binding domains"/>
    <property type="match status" value="1"/>
</dbReference>
<reference evidence="3 4" key="1">
    <citation type="submission" date="2017-07" db="EMBL/GenBank/DDBJ databases">
        <title>Genome sequencing and assembly of Paenibacillus rigui.</title>
        <authorList>
            <person name="Mayilraj S."/>
        </authorList>
    </citation>
    <scope>NUCLEOTIDE SEQUENCE [LARGE SCALE GENOMIC DNA]</scope>
    <source>
        <strain evidence="3 4">JCM 16352</strain>
    </source>
</reference>
<evidence type="ECO:0000259" key="2">
    <source>
        <dbReference type="PROSITE" id="PS50943"/>
    </source>
</evidence>
<accession>A0A229ULW1</accession>
<dbReference type="Pfam" id="PF13560">
    <property type="entry name" value="HTH_31"/>
    <property type="match status" value="1"/>
</dbReference>
<evidence type="ECO:0000313" key="4">
    <source>
        <dbReference type="Proteomes" id="UP000215509"/>
    </source>
</evidence>
<dbReference type="InterPro" id="IPR001387">
    <property type="entry name" value="Cro/C1-type_HTH"/>
</dbReference>
<dbReference type="PANTHER" id="PTHR46797">
    <property type="entry name" value="HTH-TYPE TRANSCRIPTIONAL REGULATOR"/>
    <property type="match status" value="1"/>
</dbReference>
<dbReference type="GO" id="GO:0003677">
    <property type="term" value="F:DNA binding"/>
    <property type="evidence" value="ECO:0007669"/>
    <property type="project" value="UniProtKB-KW"/>
</dbReference>